<dbReference type="Gramene" id="Vigun08g000350.1.v1.2">
    <property type="protein sequence ID" value="Vigun08g000350.1.v1.2"/>
    <property type="gene ID" value="Vigun08g000350.v1.2"/>
</dbReference>
<dbReference type="EMBL" id="CP039351">
    <property type="protein sequence ID" value="QCD98781.1"/>
    <property type="molecule type" value="Genomic_DNA"/>
</dbReference>
<proteinExistence type="predicted"/>
<sequence>METIDHDAEHESGDEGGADASDEHDEDEYFAGEKESVLQVSSCFAKGAMVLIIVRSATSS</sequence>
<feature type="compositionally biased region" description="Acidic residues" evidence="1">
    <location>
        <begin position="14"/>
        <end position="30"/>
    </location>
</feature>
<evidence type="ECO:0000313" key="2">
    <source>
        <dbReference type="EMBL" id="QCD98781.1"/>
    </source>
</evidence>
<organism evidence="2 3">
    <name type="scientific">Vigna unguiculata</name>
    <name type="common">Cowpea</name>
    <dbReference type="NCBI Taxonomy" id="3917"/>
    <lineage>
        <taxon>Eukaryota</taxon>
        <taxon>Viridiplantae</taxon>
        <taxon>Streptophyta</taxon>
        <taxon>Embryophyta</taxon>
        <taxon>Tracheophyta</taxon>
        <taxon>Spermatophyta</taxon>
        <taxon>Magnoliopsida</taxon>
        <taxon>eudicotyledons</taxon>
        <taxon>Gunneridae</taxon>
        <taxon>Pentapetalae</taxon>
        <taxon>rosids</taxon>
        <taxon>fabids</taxon>
        <taxon>Fabales</taxon>
        <taxon>Fabaceae</taxon>
        <taxon>Papilionoideae</taxon>
        <taxon>50 kb inversion clade</taxon>
        <taxon>NPAAA clade</taxon>
        <taxon>indigoferoid/millettioid clade</taxon>
        <taxon>Phaseoleae</taxon>
        <taxon>Vigna</taxon>
    </lineage>
</organism>
<feature type="region of interest" description="Disordered" evidence="1">
    <location>
        <begin position="1"/>
        <end position="30"/>
    </location>
</feature>
<dbReference type="Proteomes" id="UP000501690">
    <property type="component" value="Linkage Group LG7"/>
</dbReference>
<dbReference type="AlphaFoldDB" id="A0A4D6ME93"/>
<reference evidence="2 3" key="1">
    <citation type="submission" date="2019-04" db="EMBL/GenBank/DDBJ databases">
        <title>An improved genome assembly and genetic linkage map for asparagus bean, Vigna unguiculata ssp. sesquipedialis.</title>
        <authorList>
            <person name="Xia Q."/>
            <person name="Zhang R."/>
            <person name="Dong Y."/>
        </authorList>
    </citation>
    <scope>NUCLEOTIDE SEQUENCE [LARGE SCALE GENOMIC DNA]</scope>
    <source>
        <tissue evidence="2">Leaf</tissue>
    </source>
</reference>
<protein>
    <submittedName>
        <fullName evidence="2">Uncharacterized protein</fullName>
    </submittedName>
</protein>
<keyword evidence="3" id="KW-1185">Reference proteome</keyword>
<feature type="compositionally biased region" description="Basic and acidic residues" evidence="1">
    <location>
        <begin position="1"/>
        <end position="13"/>
    </location>
</feature>
<accession>A0A4D6ME93</accession>
<gene>
    <name evidence="2" type="ORF">DEO72_LG7g58</name>
</gene>
<name>A0A4D6ME93_VIGUN</name>
<evidence type="ECO:0000256" key="1">
    <source>
        <dbReference type="SAM" id="MobiDB-lite"/>
    </source>
</evidence>
<evidence type="ECO:0000313" key="3">
    <source>
        <dbReference type="Proteomes" id="UP000501690"/>
    </source>
</evidence>